<dbReference type="RefSeq" id="XP_013395692.1">
    <property type="nucleotide sequence ID" value="XM_013540238.1"/>
</dbReference>
<dbReference type="KEGG" id="lak:106162815"/>
<evidence type="ECO:0000256" key="1">
    <source>
        <dbReference type="ARBA" id="ARBA00008361"/>
    </source>
</evidence>
<dbReference type="InterPro" id="IPR013216">
    <property type="entry name" value="Methyltransf_11"/>
</dbReference>
<dbReference type="PANTHER" id="PTHR44942:SF4">
    <property type="entry name" value="METHYLTRANSFERASE TYPE 11 DOMAIN-CONTAINING PROTEIN"/>
    <property type="match status" value="1"/>
</dbReference>
<dbReference type="GO" id="GO:0008757">
    <property type="term" value="F:S-adenosylmethionine-dependent methyltransferase activity"/>
    <property type="evidence" value="ECO:0007669"/>
    <property type="project" value="InterPro"/>
</dbReference>
<dbReference type="InParanoid" id="A0A1S3IBS1"/>
<dbReference type="Pfam" id="PF08241">
    <property type="entry name" value="Methyltransf_11"/>
    <property type="match status" value="1"/>
</dbReference>
<sequence>MAYRRFEGVDHTAKYARYRPMWPSHVVERVLSYLEEKLPAPHDRAVDVGCGSGQFTQLLAPHFNHVTGIDVSDNQIQEARKMNQCKNIQYSSGPAETLPLNDHSVDLVTSASAAHWFDLDKFYTEVDRVLKPNGCVALLGYPVRRTAVDANPNGILLTQLLSDFDKLLVDENCWEKGNFISHDGYKDLLFPYSDFVRDDCLTLEYEATLDNFIGYLRSWSGYIKYMEKYPESGILETLRDSMLKTLNMTSSEAKLNVKHNVFILLGRKPGP</sequence>
<dbReference type="GO" id="GO:0032259">
    <property type="term" value="P:methylation"/>
    <property type="evidence" value="ECO:0007669"/>
    <property type="project" value="UniProtKB-KW"/>
</dbReference>
<dbReference type="PANTHER" id="PTHR44942">
    <property type="entry name" value="METHYLTRANSF_11 DOMAIN-CONTAINING PROTEIN"/>
    <property type="match status" value="1"/>
</dbReference>
<accession>A0A1S3IBS1</accession>
<dbReference type="OrthoDB" id="506498at2759"/>
<keyword evidence="2 6" id="KW-0489">Methyltransferase</keyword>
<dbReference type="SUPFAM" id="SSF53335">
    <property type="entry name" value="S-adenosyl-L-methionine-dependent methyltransferases"/>
    <property type="match status" value="1"/>
</dbReference>
<dbReference type="Gene3D" id="3.40.50.150">
    <property type="entry name" value="Vaccinia Virus protein VP39"/>
    <property type="match status" value="1"/>
</dbReference>
<evidence type="ECO:0000256" key="2">
    <source>
        <dbReference type="ARBA" id="ARBA00022603"/>
    </source>
</evidence>
<dbReference type="CDD" id="cd02440">
    <property type="entry name" value="AdoMet_MTases"/>
    <property type="match status" value="1"/>
</dbReference>
<reference evidence="6" key="1">
    <citation type="submission" date="2025-08" db="UniProtKB">
        <authorList>
            <consortium name="RefSeq"/>
        </authorList>
    </citation>
    <scope>IDENTIFICATION</scope>
    <source>
        <tissue evidence="6">Gonads</tissue>
    </source>
</reference>
<evidence type="ECO:0000259" key="4">
    <source>
        <dbReference type="Pfam" id="PF08241"/>
    </source>
</evidence>
<dbReference type="InterPro" id="IPR029063">
    <property type="entry name" value="SAM-dependent_MTases_sf"/>
</dbReference>
<dbReference type="Proteomes" id="UP000085678">
    <property type="component" value="Unplaced"/>
</dbReference>
<dbReference type="OMA" id="EFDAVQY"/>
<comment type="similarity">
    <text evidence="1">Belongs to the methyltransferase superfamily.</text>
</comment>
<evidence type="ECO:0000313" key="5">
    <source>
        <dbReference type="Proteomes" id="UP000085678"/>
    </source>
</evidence>
<dbReference type="AlphaFoldDB" id="A0A1S3IBS1"/>
<evidence type="ECO:0000313" key="6">
    <source>
        <dbReference type="RefSeq" id="XP_013395692.1"/>
    </source>
</evidence>
<keyword evidence="3" id="KW-0808">Transferase</keyword>
<proteinExistence type="inferred from homology"/>
<evidence type="ECO:0000256" key="3">
    <source>
        <dbReference type="ARBA" id="ARBA00022679"/>
    </source>
</evidence>
<keyword evidence="5" id="KW-1185">Reference proteome</keyword>
<dbReference type="GeneID" id="106162815"/>
<gene>
    <name evidence="6" type="primary">LOC106162815</name>
</gene>
<dbReference type="InterPro" id="IPR051052">
    <property type="entry name" value="Diverse_substrate_MTase"/>
</dbReference>
<protein>
    <submittedName>
        <fullName evidence="6">Methyltransferase DDB_G0268948</fullName>
    </submittedName>
</protein>
<feature type="domain" description="Methyltransferase type 11" evidence="4">
    <location>
        <begin position="46"/>
        <end position="137"/>
    </location>
</feature>
<organism evidence="5 6">
    <name type="scientific">Lingula anatina</name>
    <name type="common">Brachiopod</name>
    <name type="synonym">Lingula unguis</name>
    <dbReference type="NCBI Taxonomy" id="7574"/>
    <lineage>
        <taxon>Eukaryota</taxon>
        <taxon>Metazoa</taxon>
        <taxon>Spiralia</taxon>
        <taxon>Lophotrochozoa</taxon>
        <taxon>Brachiopoda</taxon>
        <taxon>Linguliformea</taxon>
        <taxon>Lingulata</taxon>
        <taxon>Lingulida</taxon>
        <taxon>Linguloidea</taxon>
        <taxon>Lingulidae</taxon>
        <taxon>Lingula</taxon>
    </lineage>
</organism>
<name>A0A1S3IBS1_LINAN</name>